<dbReference type="SUPFAM" id="SSF56672">
    <property type="entry name" value="DNA/RNA polymerases"/>
    <property type="match status" value="1"/>
</dbReference>
<dbReference type="AlphaFoldDB" id="A0A6C0CT36"/>
<dbReference type="InterPro" id="IPR023211">
    <property type="entry name" value="DNA_pol_palm_dom_sf"/>
</dbReference>
<evidence type="ECO:0000256" key="4">
    <source>
        <dbReference type="ARBA" id="ARBA00022695"/>
    </source>
</evidence>
<dbReference type="InterPro" id="IPR006134">
    <property type="entry name" value="DNA-dir_DNA_pol_B_multi_dom"/>
</dbReference>
<sequence length="1223" mass="140881">MEIQTLDWRAEDFDIEIEDEDDESAEPTIIKKYIIKAFGLNENKESVALTITDFTPYFYIKPQHKIIPNELKQLESHLIGVLPFKLKDSIKSLKVMAKKDMWGFTNNKAFPFIRITFTNLMAMKFCVKHLSKSVPICKRMLKYKLYENNIEPFIRFFHCKNINPSGWIKIDPSKCFRNKVHKTNCKYDLAIKWSNVESLPTKERISPLIVASFDIECTSSHGDFPLAIKKYEKTTREMIQAFSQFKQANPIDIKRFIKESLFHIFEVQYFPEIEKYYSKIYFKETNRKVTKKQIIRIIDTLYDIVITDINTQKHFKEIYEDEDECTRFKNAFKQPLRNNDKNKPINDEKESVFNQINNILSQNFPEVEGDSVIQIGTTFHRYGDMNCFYKHIITLDTCDDIPGVDVIQCETEVDVLLEWTKLIQSMNPDIITGYNIFGFDFQFMYDRSVEIGCRKAFCQLGRYKNHVSEIVHKSLSSSALGDNFLHFIDMEGRVLIDLMKVVQRDHNLDSYKLDNVASHFIQGSIKNIDGNQLKVDNLLGIQEQSFIHLKNEDVTQKYMVTKIDPENNIIVVDDSCQPVIHAFKKWGLAKDDVSPNEIFQCQKGTSTDRARIAKYCVQDCALCNLLIIKLEIVANNLGMSNVCCVPLSYIFMRGQGVKIFSLVAKQCRLDNILIPTLNNKFASDYVENEDDDGYEGAIVLTPKPGIYVNEPISVMDYASLYPSSMISENISHDSLVLDDKYDNLPGIEYVDITYDVFEGIGDTKKKVMKKVGEKTCRYAQFPDGTKGILPRILMNLLKQRKATRKRATEKKVTLKNGDVFTGLMSESETTINIGDVCIDKNQIEKIEDLYNDFMKAVLDGLQLAYKVTANSLYGQVGAKTSPVYLKELAASTTATGRNLILKAKDFMEKHYDVNVIYGDTDSIFVSFRLNEKEGLTGKEALQKSIDLSCKASAEFKKACLKAPHDLEYEKTFYPFVILSKKKYVGNLYEHDVNKFKQKSMGIVLKRRDNANIVKHVYGGIIDIILNEANITKAVHFLKDELKDLVDGKFPLEQLVITKTLKGEYKDPTKIAHKVLADRMGERDPGSKPQVNDRIPYVYIVNKNKDCLQGDKIETPSYIREHDINPDYAFYISNQIMKPVSQLLALTLETIPGYTKKHDPYYYDRKMKLLITEKKGDEKKAQEKWNTLRMNEVEDLCFKPLLNQLQAKTNGNKSMLDFFNVSNK</sequence>
<accession>A0A6C0CT36</accession>
<evidence type="ECO:0000259" key="8">
    <source>
        <dbReference type="Pfam" id="PF00136"/>
    </source>
</evidence>
<comment type="catalytic activity">
    <reaction evidence="7">
        <text>DNA(n) + a 2'-deoxyribonucleoside 5'-triphosphate = DNA(n+1) + diphosphate</text>
        <dbReference type="Rhea" id="RHEA:22508"/>
        <dbReference type="Rhea" id="RHEA-COMP:17339"/>
        <dbReference type="Rhea" id="RHEA-COMP:17340"/>
        <dbReference type="ChEBI" id="CHEBI:33019"/>
        <dbReference type="ChEBI" id="CHEBI:61560"/>
        <dbReference type="ChEBI" id="CHEBI:173112"/>
        <dbReference type="EC" id="2.7.7.7"/>
    </reaction>
</comment>
<evidence type="ECO:0000256" key="7">
    <source>
        <dbReference type="ARBA" id="ARBA00049244"/>
    </source>
</evidence>
<dbReference type="InterPro" id="IPR012337">
    <property type="entry name" value="RNaseH-like_sf"/>
</dbReference>
<dbReference type="GO" id="GO:0003887">
    <property type="term" value="F:DNA-directed DNA polymerase activity"/>
    <property type="evidence" value="ECO:0007669"/>
    <property type="project" value="UniProtKB-KW"/>
</dbReference>
<evidence type="ECO:0000256" key="1">
    <source>
        <dbReference type="ARBA" id="ARBA00005755"/>
    </source>
</evidence>
<feature type="domain" description="DNA-directed DNA polymerase family B multifunctional" evidence="8">
    <location>
        <begin position="846"/>
        <end position="1144"/>
    </location>
</feature>
<dbReference type="Pfam" id="PF00136">
    <property type="entry name" value="DNA_pol_B"/>
    <property type="match status" value="2"/>
</dbReference>
<dbReference type="SMART" id="SM00486">
    <property type="entry name" value="POLBc"/>
    <property type="match status" value="1"/>
</dbReference>
<evidence type="ECO:0000256" key="3">
    <source>
        <dbReference type="ARBA" id="ARBA00022679"/>
    </source>
</evidence>
<dbReference type="InterPro" id="IPR006133">
    <property type="entry name" value="DNA-dir_DNA_pol_B_exonuc"/>
</dbReference>
<dbReference type="EMBL" id="MN739485">
    <property type="protein sequence ID" value="QHT07708.1"/>
    <property type="molecule type" value="Genomic_DNA"/>
</dbReference>
<keyword evidence="4" id="KW-0548">Nucleotidyltransferase</keyword>
<dbReference type="Gene3D" id="3.30.342.10">
    <property type="entry name" value="DNA Polymerase, chain B, domain 1"/>
    <property type="match status" value="1"/>
</dbReference>
<dbReference type="GO" id="GO:0000166">
    <property type="term" value="F:nucleotide binding"/>
    <property type="evidence" value="ECO:0007669"/>
    <property type="project" value="InterPro"/>
</dbReference>
<dbReference type="InterPro" id="IPR006172">
    <property type="entry name" value="DNA-dir_DNA_pol_B"/>
</dbReference>
<dbReference type="GO" id="GO:0006297">
    <property type="term" value="P:nucleotide-excision repair, DNA gap filling"/>
    <property type="evidence" value="ECO:0007669"/>
    <property type="project" value="TreeGrafter"/>
</dbReference>
<dbReference type="Gene3D" id="1.10.287.690">
    <property type="entry name" value="Helix hairpin bin"/>
    <property type="match status" value="1"/>
</dbReference>
<dbReference type="PANTHER" id="PTHR10322">
    <property type="entry name" value="DNA POLYMERASE CATALYTIC SUBUNIT"/>
    <property type="match status" value="1"/>
</dbReference>
<dbReference type="Gene3D" id="1.10.132.60">
    <property type="entry name" value="DNA polymerase family B, C-terminal domain"/>
    <property type="match status" value="1"/>
</dbReference>
<dbReference type="PROSITE" id="PS00116">
    <property type="entry name" value="DNA_POLYMERASE_B"/>
    <property type="match status" value="1"/>
</dbReference>
<keyword evidence="6" id="KW-0238">DNA-binding</keyword>
<dbReference type="Gene3D" id="3.30.420.10">
    <property type="entry name" value="Ribonuclease H-like superfamily/Ribonuclease H"/>
    <property type="match status" value="2"/>
</dbReference>
<dbReference type="InterPro" id="IPR017964">
    <property type="entry name" value="DNA-dir_DNA_pol_B_CS"/>
</dbReference>
<evidence type="ECO:0000256" key="6">
    <source>
        <dbReference type="ARBA" id="ARBA00023125"/>
    </source>
</evidence>
<dbReference type="GO" id="GO:0006287">
    <property type="term" value="P:base-excision repair, gap-filling"/>
    <property type="evidence" value="ECO:0007669"/>
    <property type="project" value="TreeGrafter"/>
</dbReference>
<evidence type="ECO:0000256" key="2">
    <source>
        <dbReference type="ARBA" id="ARBA00012417"/>
    </source>
</evidence>
<dbReference type="GO" id="GO:0043625">
    <property type="term" value="C:delta DNA polymerase complex"/>
    <property type="evidence" value="ECO:0007669"/>
    <property type="project" value="TreeGrafter"/>
</dbReference>
<dbReference type="InterPro" id="IPR036397">
    <property type="entry name" value="RNaseH_sf"/>
</dbReference>
<dbReference type="PRINTS" id="PR00106">
    <property type="entry name" value="DNAPOLB"/>
</dbReference>
<dbReference type="GO" id="GO:0045004">
    <property type="term" value="P:DNA replication proofreading"/>
    <property type="evidence" value="ECO:0007669"/>
    <property type="project" value="TreeGrafter"/>
</dbReference>
<dbReference type="InterPro" id="IPR042087">
    <property type="entry name" value="DNA_pol_B_thumb"/>
</dbReference>
<dbReference type="Gene3D" id="3.90.1600.10">
    <property type="entry name" value="Palm domain of DNA polymerase"/>
    <property type="match status" value="1"/>
</dbReference>
<dbReference type="InterPro" id="IPR043502">
    <property type="entry name" value="DNA/RNA_pol_sf"/>
</dbReference>
<dbReference type="GO" id="GO:0008296">
    <property type="term" value="F:3'-5'-DNA exonuclease activity"/>
    <property type="evidence" value="ECO:0007669"/>
    <property type="project" value="TreeGrafter"/>
</dbReference>
<reference evidence="10" key="1">
    <citation type="journal article" date="2020" name="Nature">
        <title>Giant virus diversity and host interactions through global metagenomics.</title>
        <authorList>
            <person name="Schulz F."/>
            <person name="Roux S."/>
            <person name="Paez-Espino D."/>
            <person name="Jungbluth S."/>
            <person name="Walsh D.A."/>
            <person name="Denef V.J."/>
            <person name="McMahon K.D."/>
            <person name="Konstantinidis K.T."/>
            <person name="Eloe-Fadrosh E.A."/>
            <person name="Kyrpides N.C."/>
            <person name="Woyke T."/>
        </authorList>
    </citation>
    <scope>NUCLEOTIDE SEQUENCE</scope>
    <source>
        <strain evidence="10">GVMAG-M-3300021964-36</strain>
    </source>
</reference>
<proteinExistence type="inferred from homology"/>
<dbReference type="InterPro" id="IPR050240">
    <property type="entry name" value="DNA_pol_type-B"/>
</dbReference>
<keyword evidence="3" id="KW-0808">Transferase</keyword>
<organism evidence="10">
    <name type="scientific">viral metagenome</name>
    <dbReference type="NCBI Taxonomy" id="1070528"/>
    <lineage>
        <taxon>unclassified sequences</taxon>
        <taxon>metagenomes</taxon>
        <taxon>organismal metagenomes</taxon>
    </lineage>
</organism>
<dbReference type="GO" id="GO:0003677">
    <property type="term" value="F:DNA binding"/>
    <property type="evidence" value="ECO:0007669"/>
    <property type="project" value="UniProtKB-KW"/>
</dbReference>
<dbReference type="PANTHER" id="PTHR10322:SF23">
    <property type="entry name" value="DNA POLYMERASE DELTA CATALYTIC SUBUNIT"/>
    <property type="match status" value="1"/>
</dbReference>
<feature type="domain" description="DNA-directed DNA polymerase family B exonuclease" evidence="9">
    <location>
        <begin position="143"/>
        <end position="229"/>
    </location>
</feature>
<dbReference type="SUPFAM" id="SSF53098">
    <property type="entry name" value="Ribonuclease H-like"/>
    <property type="match status" value="1"/>
</dbReference>
<comment type="similarity">
    <text evidence="1">Belongs to the DNA polymerase type-B family.</text>
</comment>
<protein>
    <recommendedName>
        <fullName evidence="2">DNA-directed DNA polymerase</fullName>
        <ecNumber evidence="2">2.7.7.7</ecNumber>
    </recommendedName>
</protein>
<keyword evidence="5" id="KW-0239">DNA-directed DNA polymerase</keyword>
<evidence type="ECO:0000259" key="9">
    <source>
        <dbReference type="Pfam" id="PF03104"/>
    </source>
</evidence>
<evidence type="ECO:0000313" key="10">
    <source>
        <dbReference type="EMBL" id="QHT07708.1"/>
    </source>
</evidence>
<dbReference type="EC" id="2.7.7.7" evidence="2"/>
<evidence type="ECO:0000256" key="5">
    <source>
        <dbReference type="ARBA" id="ARBA00022932"/>
    </source>
</evidence>
<feature type="domain" description="DNA-directed DNA polymerase family B exonuclease" evidence="9">
    <location>
        <begin position="362"/>
        <end position="516"/>
    </location>
</feature>
<name>A0A6C0CT36_9ZZZZ</name>
<dbReference type="Pfam" id="PF03104">
    <property type="entry name" value="DNA_pol_B_exo1"/>
    <property type="match status" value="2"/>
</dbReference>
<feature type="domain" description="DNA-directed DNA polymerase family B multifunctional" evidence="8">
    <location>
        <begin position="645"/>
        <end position="810"/>
    </location>
</feature>